<dbReference type="Proteomes" id="UP000537161">
    <property type="component" value="Unassembled WGS sequence"/>
</dbReference>
<sequence length="33" mass="3716">MKLAFGEKLVPATIETGAENKCQRALVIIRRRC</sequence>
<gene>
    <name evidence="1" type="ORF">FHR21_003160</name>
</gene>
<accession>A0A7W9B7R7</accession>
<dbReference type="EMBL" id="JACIJH010000012">
    <property type="protein sequence ID" value="MBB5707792.1"/>
    <property type="molecule type" value="Genomic_DNA"/>
</dbReference>
<keyword evidence="2" id="KW-1185">Reference proteome</keyword>
<organism evidence="1 2">
    <name type="scientific">Sphingopyxis panaciterrulae</name>
    <dbReference type="NCBI Taxonomy" id="462372"/>
    <lineage>
        <taxon>Bacteria</taxon>
        <taxon>Pseudomonadati</taxon>
        <taxon>Pseudomonadota</taxon>
        <taxon>Alphaproteobacteria</taxon>
        <taxon>Sphingomonadales</taxon>
        <taxon>Sphingomonadaceae</taxon>
        <taxon>Sphingopyxis</taxon>
    </lineage>
</organism>
<dbReference type="AlphaFoldDB" id="A0A7W9B7R7"/>
<protein>
    <submittedName>
        <fullName evidence="1">Uncharacterized protein</fullName>
    </submittedName>
</protein>
<reference evidence="1 2" key="1">
    <citation type="submission" date="2020-08" db="EMBL/GenBank/DDBJ databases">
        <title>Genomic Encyclopedia of Type Strains, Phase IV (KMG-IV): sequencing the most valuable type-strain genomes for metagenomic binning, comparative biology and taxonomic classification.</title>
        <authorList>
            <person name="Goeker M."/>
        </authorList>
    </citation>
    <scope>NUCLEOTIDE SEQUENCE [LARGE SCALE GENOMIC DNA]</scope>
    <source>
        <strain evidence="1 2">DSM 27163</strain>
    </source>
</reference>
<evidence type="ECO:0000313" key="1">
    <source>
        <dbReference type="EMBL" id="MBB5707792.1"/>
    </source>
</evidence>
<comment type="caution">
    <text evidence="1">The sequence shown here is derived from an EMBL/GenBank/DDBJ whole genome shotgun (WGS) entry which is preliminary data.</text>
</comment>
<proteinExistence type="predicted"/>
<evidence type="ECO:0000313" key="2">
    <source>
        <dbReference type="Proteomes" id="UP000537161"/>
    </source>
</evidence>
<name>A0A7W9B7R7_9SPHN</name>